<accession>A0ABM5WSZ4</accession>
<dbReference type="InterPro" id="IPR023198">
    <property type="entry name" value="PGP-like_dom2"/>
</dbReference>
<evidence type="ECO:0000313" key="2">
    <source>
        <dbReference type="Proteomes" id="UP000065533"/>
    </source>
</evidence>
<dbReference type="CDD" id="cd16423">
    <property type="entry name" value="HAD_BPGM-like"/>
    <property type="match status" value="1"/>
</dbReference>
<dbReference type="NCBIfam" id="TIGR01549">
    <property type="entry name" value="HAD-SF-IA-v1"/>
    <property type="match status" value="1"/>
</dbReference>
<dbReference type="NCBIfam" id="TIGR01509">
    <property type="entry name" value="HAD-SF-IA-v3"/>
    <property type="match status" value="1"/>
</dbReference>
<dbReference type="Gene3D" id="1.10.150.240">
    <property type="entry name" value="Putative phosphatase, domain 2"/>
    <property type="match status" value="1"/>
</dbReference>
<dbReference type="Gene3D" id="3.40.50.1000">
    <property type="entry name" value="HAD superfamily/HAD-like"/>
    <property type="match status" value="1"/>
</dbReference>
<dbReference type="PANTHER" id="PTHR18901:SF38">
    <property type="entry name" value="PSEUDOURIDINE-5'-PHOSPHATASE"/>
    <property type="match status" value="1"/>
</dbReference>
<dbReference type="Proteomes" id="UP000065533">
    <property type="component" value="Chromosome"/>
</dbReference>
<dbReference type="PANTHER" id="PTHR18901">
    <property type="entry name" value="2-DEOXYGLUCOSE-6-PHOSPHATE PHOSPHATASE 2"/>
    <property type="match status" value="1"/>
</dbReference>
<dbReference type="InterPro" id="IPR041492">
    <property type="entry name" value="HAD_2"/>
</dbReference>
<evidence type="ECO:0008006" key="3">
    <source>
        <dbReference type="Google" id="ProtNLM"/>
    </source>
</evidence>
<dbReference type="SFLD" id="SFLDS00003">
    <property type="entry name" value="Haloacid_Dehalogenase"/>
    <property type="match status" value="1"/>
</dbReference>
<dbReference type="Pfam" id="PF13419">
    <property type="entry name" value="HAD_2"/>
    <property type="match status" value="1"/>
</dbReference>
<dbReference type="InterPro" id="IPR036412">
    <property type="entry name" value="HAD-like_sf"/>
</dbReference>
<dbReference type="InterPro" id="IPR006439">
    <property type="entry name" value="HAD-SF_hydro_IA"/>
</dbReference>
<dbReference type="InterPro" id="IPR023214">
    <property type="entry name" value="HAD_sf"/>
</dbReference>
<dbReference type="SFLD" id="SFLDG01129">
    <property type="entry name" value="C1.5:_HAD__Beta-PGM__Phosphata"/>
    <property type="match status" value="1"/>
</dbReference>
<dbReference type="PRINTS" id="PR00413">
    <property type="entry name" value="HADHALOGNASE"/>
</dbReference>
<dbReference type="RefSeq" id="WP_058384141.1">
    <property type="nucleotide sequence ID" value="NZ_CP013661.2"/>
</dbReference>
<protein>
    <recommendedName>
        <fullName evidence="3">HAD family hydrolase</fullName>
    </recommendedName>
</protein>
<dbReference type="EMBL" id="CP013661">
    <property type="protein sequence ID" value="ALS77461.1"/>
    <property type="molecule type" value="Genomic_DNA"/>
</dbReference>
<gene>
    <name evidence="1" type="ORF">AUO94_01860</name>
</gene>
<evidence type="ECO:0000313" key="1">
    <source>
        <dbReference type="EMBL" id="ALS77461.1"/>
    </source>
</evidence>
<reference evidence="1" key="1">
    <citation type="submission" date="2016-01" db="EMBL/GenBank/DDBJ databases">
        <title>Complete genome of Planococcus kocurri type strain.</title>
        <authorList>
            <person name="See-Too W.S."/>
        </authorList>
    </citation>
    <scope>NUCLEOTIDE SEQUENCE [LARGE SCALE GENOMIC DNA]</scope>
    <source>
        <strain evidence="1">ATCC 43650</strain>
    </source>
</reference>
<keyword evidence="2" id="KW-1185">Reference proteome</keyword>
<dbReference type="SUPFAM" id="SSF56784">
    <property type="entry name" value="HAD-like"/>
    <property type="match status" value="1"/>
</dbReference>
<organism evidence="1 2">
    <name type="scientific">Planococcus kocurii</name>
    <dbReference type="NCBI Taxonomy" id="1374"/>
    <lineage>
        <taxon>Bacteria</taxon>
        <taxon>Bacillati</taxon>
        <taxon>Bacillota</taxon>
        <taxon>Bacilli</taxon>
        <taxon>Bacillales</taxon>
        <taxon>Caryophanaceae</taxon>
        <taxon>Planococcus</taxon>
    </lineage>
</organism>
<name>A0ABM5WSZ4_9BACL</name>
<proteinExistence type="predicted"/>
<sequence>MINGIIFDFDGLIFDTETHQYQLLQEMFAEYNSELPLGMWQNEVGTDGSFSPFHYMEQQIGKPVEHELLNKQYKERFLSVLSKEKPRDGVVEYLETAKEMDLRIGLASSSSYRWVSGHLKRLDLYDYFQCIRTSDHVEKVKPDPALYLQAAEHLDLAPETCLVFEDSAHGATAAKRAGMSCVVVPNKITSTMNFGHVEHRLDSMADMPLKDLLDFVATVKVKQ</sequence>